<proteinExistence type="predicted"/>
<accession>A0A8X6LN87</accession>
<evidence type="ECO:0000313" key="2">
    <source>
        <dbReference type="Proteomes" id="UP000887116"/>
    </source>
</evidence>
<comment type="caution">
    <text evidence="1">The sequence shown here is derived from an EMBL/GenBank/DDBJ whole genome shotgun (WGS) entry which is preliminary data.</text>
</comment>
<dbReference type="OrthoDB" id="6429785at2759"/>
<evidence type="ECO:0000313" key="1">
    <source>
        <dbReference type="EMBL" id="GFR14562.1"/>
    </source>
</evidence>
<name>A0A8X6LN87_TRICU</name>
<dbReference type="EMBL" id="BMAO01017275">
    <property type="protein sequence ID" value="GFR14562.1"/>
    <property type="molecule type" value="Genomic_DNA"/>
</dbReference>
<protein>
    <submittedName>
        <fullName evidence="1">Uncharacterized protein</fullName>
    </submittedName>
</protein>
<dbReference type="Proteomes" id="UP000887116">
    <property type="component" value="Unassembled WGS sequence"/>
</dbReference>
<sequence>MKLSATVEALFGQEFGEPRFQRPPLSHLLRAVSVTAFRMRTEHDYLDVHLHRINVLPTPEGQLCGYGTRNAEHRRTFSALDHSKNYQNSIFKEAHLYWSVCHLIAQQPRVGVS</sequence>
<reference evidence="1" key="1">
    <citation type="submission" date="2020-07" db="EMBL/GenBank/DDBJ databases">
        <title>Multicomponent nature underlies the extraordinary mechanical properties of spider dragline silk.</title>
        <authorList>
            <person name="Kono N."/>
            <person name="Nakamura H."/>
            <person name="Mori M."/>
            <person name="Yoshida Y."/>
            <person name="Ohtoshi R."/>
            <person name="Malay A.D."/>
            <person name="Moran D.A.P."/>
            <person name="Tomita M."/>
            <person name="Numata K."/>
            <person name="Arakawa K."/>
        </authorList>
    </citation>
    <scope>NUCLEOTIDE SEQUENCE</scope>
</reference>
<keyword evidence="2" id="KW-1185">Reference proteome</keyword>
<dbReference type="AlphaFoldDB" id="A0A8X6LN87"/>
<gene>
    <name evidence="1" type="ORF">TNCT_351851</name>
</gene>
<organism evidence="1 2">
    <name type="scientific">Trichonephila clavata</name>
    <name type="common">Joro spider</name>
    <name type="synonym">Nephila clavata</name>
    <dbReference type="NCBI Taxonomy" id="2740835"/>
    <lineage>
        <taxon>Eukaryota</taxon>
        <taxon>Metazoa</taxon>
        <taxon>Ecdysozoa</taxon>
        <taxon>Arthropoda</taxon>
        <taxon>Chelicerata</taxon>
        <taxon>Arachnida</taxon>
        <taxon>Araneae</taxon>
        <taxon>Araneomorphae</taxon>
        <taxon>Entelegynae</taxon>
        <taxon>Araneoidea</taxon>
        <taxon>Nephilidae</taxon>
        <taxon>Trichonephila</taxon>
    </lineage>
</organism>